<keyword evidence="5 9" id="KW-0812">Transmembrane</keyword>
<sequence length="215" mass="23015">MTFNAFLSLLHGAGVTISVSLAGIALGVPFGLALALLRWQRVPLLAPLATVYVSLLRSTPAVTLCLLIFFALPVIGIEIDALSAAVATLTLNTAAFNCEIWRSGLMNFSRDQIEAARTFGMSGPLTFRRIIFPQLWRTCLPSLVNEMTLLIKSSTAIAVIGVAEITRAAIRIGAQTYDPLPPMLVATGIYIVLVLVFVGLQRFTERVYGHAGGAA</sequence>
<reference evidence="11" key="1">
    <citation type="journal article" date="2014" name="Int. J. Syst. Evol. Microbiol.">
        <title>Complete genome sequence of Corynebacterium casei LMG S-19264T (=DSM 44701T), isolated from a smear-ripened cheese.</title>
        <authorList>
            <consortium name="US DOE Joint Genome Institute (JGI-PGF)"/>
            <person name="Walter F."/>
            <person name="Albersmeier A."/>
            <person name="Kalinowski J."/>
            <person name="Ruckert C."/>
        </authorList>
    </citation>
    <scope>NUCLEOTIDE SEQUENCE</scope>
    <source>
        <strain evidence="11">VKM B-2789</strain>
    </source>
</reference>
<comment type="subcellular location">
    <subcellularLocation>
        <location evidence="1">Cell inner membrane</location>
        <topology evidence="1">Multi-pass membrane protein</topology>
    </subcellularLocation>
    <subcellularLocation>
        <location evidence="9">Cell membrane</location>
        <topology evidence="9">Multi-pass membrane protein</topology>
    </subcellularLocation>
</comment>
<dbReference type="InterPro" id="IPR010065">
    <property type="entry name" value="AA_ABC_transptr_permease_3TM"/>
</dbReference>
<feature type="domain" description="ABC transmembrane type-1" evidence="10">
    <location>
        <begin position="13"/>
        <end position="202"/>
    </location>
</feature>
<organism evidence="11 12">
    <name type="scientific">Ancylobacter defluvii</name>
    <dbReference type="NCBI Taxonomy" id="1282440"/>
    <lineage>
        <taxon>Bacteria</taxon>
        <taxon>Pseudomonadati</taxon>
        <taxon>Pseudomonadota</taxon>
        <taxon>Alphaproteobacteria</taxon>
        <taxon>Hyphomicrobiales</taxon>
        <taxon>Xanthobacteraceae</taxon>
        <taxon>Ancylobacter</taxon>
    </lineage>
</organism>
<evidence type="ECO:0000256" key="3">
    <source>
        <dbReference type="ARBA" id="ARBA00022448"/>
    </source>
</evidence>
<keyword evidence="7 9" id="KW-1133">Transmembrane helix</keyword>
<accession>A0A9W6JZR2</accession>
<evidence type="ECO:0000259" key="10">
    <source>
        <dbReference type="PROSITE" id="PS50928"/>
    </source>
</evidence>
<dbReference type="InterPro" id="IPR035906">
    <property type="entry name" value="MetI-like_sf"/>
</dbReference>
<feature type="transmembrane region" description="Helical" evidence="9">
    <location>
        <begin position="180"/>
        <end position="200"/>
    </location>
</feature>
<keyword evidence="8 9" id="KW-0472">Membrane</keyword>
<evidence type="ECO:0000256" key="5">
    <source>
        <dbReference type="ARBA" id="ARBA00022692"/>
    </source>
</evidence>
<dbReference type="NCBIfam" id="TIGR01726">
    <property type="entry name" value="HEQRo_perm_3TM"/>
    <property type="match status" value="1"/>
</dbReference>
<evidence type="ECO:0000313" key="12">
    <source>
        <dbReference type="Proteomes" id="UP001143330"/>
    </source>
</evidence>
<evidence type="ECO:0000256" key="7">
    <source>
        <dbReference type="ARBA" id="ARBA00022989"/>
    </source>
</evidence>
<comment type="similarity">
    <text evidence="2">Belongs to the binding-protein-dependent transport system permease family. HisMQ subfamily.</text>
</comment>
<evidence type="ECO:0000256" key="2">
    <source>
        <dbReference type="ARBA" id="ARBA00010072"/>
    </source>
</evidence>
<dbReference type="InterPro" id="IPR000515">
    <property type="entry name" value="MetI-like"/>
</dbReference>
<dbReference type="Pfam" id="PF00528">
    <property type="entry name" value="BPD_transp_1"/>
    <property type="match status" value="1"/>
</dbReference>
<evidence type="ECO:0000313" key="11">
    <source>
        <dbReference type="EMBL" id="GLK86881.1"/>
    </source>
</evidence>
<name>A0A9W6JZR2_9HYPH</name>
<dbReference type="SUPFAM" id="SSF161098">
    <property type="entry name" value="MetI-like"/>
    <property type="match status" value="1"/>
</dbReference>
<dbReference type="Proteomes" id="UP001143330">
    <property type="component" value="Unassembled WGS sequence"/>
</dbReference>
<keyword evidence="4" id="KW-1003">Cell membrane</keyword>
<proteinExistence type="inferred from homology"/>
<evidence type="ECO:0000256" key="1">
    <source>
        <dbReference type="ARBA" id="ARBA00004429"/>
    </source>
</evidence>
<feature type="transmembrane region" description="Helical" evidence="9">
    <location>
        <begin position="12"/>
        <end position="37"/>
    </location>
</feature>
<gene>
    <name evidence="11" type="ORF">GCM10017653_49510</name>
</gene>
<evidence type="ECO:0000256" key="4">
    <source>
        <dbReference type="ARBA" id="ARBA00022475"/>
    </source>
</evidence>
<dbReference type="AlphaFoldDB" id="A0A9W6JZR2"/>
<feature type="transmembrane region" description="Helical" evidence="9">
    <location>
        <begin position="49"/>
        <end position="75"/>
    </location>
</feature>
<keyword evidence="12" id="KW-1185">Reference proteome</keyword>
<dbReference type="PANTHER" id="PTHR30614">
    <property type="entry name" value="MEMBRANE COMPONENT OF AMINO ACID ABC TRANSPORTER"/>
    <property type="match status" value="1"/>
</dbReference>
<reference evidence="11" key="2">
    <citation type="submission" date="2023-01" db="EMBL/GenBank/DDBJ databases">
        <authorList>
            <person name="Sun Q."/>
            <person name="Evtushenko L."/>
        </authorList>
    </citation>
    <scope>NUCLEOTIDE SEQUENCE</scope>
    <source>
        <strain evidence="11">VKM B-2789</strain>
    </source>
</reference>
<evidence type="ECO:0000256" key="9">
    <source>
        <dbReference type="RuleBase" id="RU363032"/>
    </source>
</evidence>
<protein>
    <submittedName>
        <fullName evidence="11">Amino acid ABC transporter</fullName>
    </submittedName>
</protein>
<dbReference type="PANTHER" id="PTHR30614:SF0">
    <property type="entry name" value="L-CYSTINE TRANSPORT SYSTEM PERMEASE PROTEIN TCYL"/>
    <property type="match status" value="1"/>
</dbReference>
<dbReference type="PROSITE" id="PS50928">
    <property type="entry name" value="ABC_TM1"/>
    <property type="match status" value="1"/>
</dbReference>
<dbReference type="GO" id="GO:0043190">
    <property type="term" value="C:ATP-binding cassette (ABC) transporter complex"/>
    <property type="evidence" value="ECO:0007669"/>
    <property type="project" value="InterPro"/>
</dbReference>
<evidence type="ECO:0000256" key="8">
    <source>
        <dbReference type="ARBA" id="ARBA00023136"/>
    </source>
</evidence>
<dbReference type="Gene3D" id="1.10.3720.10">
    <property type="entry name" value="MetI-like"/>
    <property type="match status" value="1"/>
</dbReference>
<comment type="caution">
    <text evidence="11">The sequence shown here is derived from an EMBL/GenBank/DDBJ whole genome shotgun (WGS) entry which is preliminary data.</text>
</comment>
<dbReference type="InterPro" id="IPR043429">
    <property type="entry name" value="ArtM/GltK/GlnP/TcyL/YhdX-like"/>
</dbReference>
<keyword evidence="3 9" id="KW-0813">Transport</keyword>
<evidence type="ECO:0000256" key="6">
    <source>
        <dbReference type="ARBA" id="ARBA00022970"/>
    </source>
</evidence>
<dbReference type="EMBL" id="BSFM01000022">
    <property type="protein sequence ID" value="GLK86881.1"/>
    <property type="molecule type" value="Genomic_DNA"/>
</dbReference>
<dbReference type="RefSeq" id="WP_213365275.1">
    <property type="nucleotide sequence ID" value="NZ_BSFM01000022.1"/>
</dbReference>
<keyword evidence="6" id="KW-0029">Amino-acid transport</keyword>
<dbReference type="GO" id="GO:0022857">
    <property type="term" value="F:transmembrane transporter activity"/>
    <property type="evidence" value="ECO:0007669"/>
    <property type="project" value="InterPro"/>
</dbReference>
<dbReference type="GO" id="GO:0006865">
    <property type="term" value="P:amino acid transport"/>
    <property type="evidence" value="ECO:0007669"/>
    <property type="project" value="UniProtKB-KW"/>
</dbReference>
<dbReference type="CDD" id="cd06261">
    <property type="entry name" value="TM_PBP2"/>
    <property type="match status" value="1"/>
</dbReference>